<name>A0ABR3G6Q1_9PEZI</name>
<feature type="repeat" description="ANK" evidence="3">
    <location>
        <begin position="767"/>
        <end position="800"/>
    </location>
</feature>
<dbReference type="InterPro" id="IPR002110">
    <property type="entry name" value="Ankyrin_rpt"/>
</dbReference>
<dbReference type="Pfam" id="PF00023">
    <property type="entry name" value="Ank"/>
    <property type="match status" value="1"/>
</dbReference>
<dbReference type="SMART" id="SM00248">
    <property type="entry name" value="ANK"/>
    <property type="match status" value="10"/>
</dbReference>
<dbReference type="InterPro" id="IPR036770">
    <property type="entry name" value="Ankyrin_rpt-contain_sf"/>
</dbReference>
<feature type="domain" description="Nephrocystin 3-like N-terminal" evidence="4">
    <location>
        <begin position="101"/>
        <end position="276"/>
    </location>
</feature>
<dbReference type="Pfam" id="PF12796">
    <property type="entry name" value="Ank_2"/>
    <property type="match status" value="3"/>
</dbReference>
<keyword evidence="2 3" id="KW-0040">ANK repeat</keyword>
<evidence type="ECO:0000313" key="5">
    <source>
        <dbReference type="EMBL" id="KAL0631450.1"/>
    </source>
</evidence>
<feature type="repeat" description="ANK" evidence="3">
    <location>
        <begin position="595"/>
        <end position="628"/>
    </location>
</feature>
<sequence length="926" mass="103835">MVKFDARSDQGYLNVRKHIPQLARDAPEVIRDQFAKDQLAPKAGIVNAHDESILQTQRKVEDIFTSVQDITDNKRLDILNWLSDVSFKKHHGFYKSLCIKGSGRWLLAKNSFRNWNDSDVSALLWLRGSAELAGTGKTTLASKLIDDTKLGPRCALAYFYCNYKEDQRGDPASILRSLVKQLCLMSQSGFPEPVLSIYKKRKSDADLTNLLSIAECKELLITLSTGFLWTKIIIDVLDECDPDTCWSLCDVLEQTVSSKTTKTPNQNPVKVFITSRNDGDLRRRFEDDIKLYIKTEIKACIGRKELLDGVVGLQLKRRIVRALETGACGMFIWVKFQIERICSEIVEGGVEEALTELPKGLNEMYSEMLQKIRTNKSHRTSTIVRMALKFVLCAVRPPSPKELVEAIRFTPMLCKSASASSWDGLTLAAVLGVCQNLLILDDRLGVVRFAHFSVQEFLLTQFSSEEVHTCLAEICLTILLAPGAHGDDKSAALAMTDYATINWPEHLRLSSSTGSSSLVGLWQQFLTPSSSGLYEKWASKIPVPTYQPLLGILDQLHPTKSTVIAPLLVACFYQLADVVRWLLHTEPNMASANHRGSTSLHYTSMNGNHHILRLLLERDGVDVNSKDSEYGQTSLSWAARIGREKVVQMLLEKAEVDVDSRDSKGRTPLYWAVRVGREKVVQMLLERDGVDVDSRDSEGRTPLSWAAENEHENVVQMLLEKDGVDLNSNDNEYDQTPLSWAAENGHEKVVQMLLKKDGVDLNSKDKWGQTPLSKAALNGYEKVVQMLLEKHGVDLNSNDSEYDQTPLSWAAENGHEKVVQMLLEKDGVDVDSRDRKYDQTPLSWAARNGCEKVVQMLLKKDGVDVGSRDIKGRTPLSWAAENGHEKVVQMLRGKGGVDLNSKDSEYGQTPLFQARKIILSKRGVRR</sequence>
<evidence type="ECO:0000259" key="4">
    <source>
        <dbReference type="Pfam" id="PF24883"/>
    </source>
</evidence>
<keyword evidence="1" id="KW-0677">Repeat</keyword>
<feature type="repeat" description="ANK" evidence="3">
    <location>
        <begin position="733"/>
        <end position="766"/>
    </location>
</feature>
<dbReference type="InterPro" id="IPR056884">
    <property type="entry name" value="NPHP3-like_N"/>
</dbReference>
<evidence type="ECO:0000256" key="2">
    <source>
        <dbReference type="ARBA" id="ARBA00023043"/>
    </source>
</evidence>
<dbReference type="PANTHER" id="PTHR24198:SF165">
    <property type="entry name" value="ANKYRIN REPEAT-CONTAINING PROTEIN-RELATED"/>
    <property type="match status" value="1"/>
</dbReference>
<evidence type="ECO:0000256" key="3">
    <source>
        <dbReference type="PROSITE-ProRule" id="PRU00023"/>
    </source>
</evidence>
<dbReference type="Gene3D" id="3.40.50.300">
    <property type="entry name" value="P-loop containing nucleotide triphosphate hydrolases"/>
    <property type="match status" value="1"/>
</dbReference>
<dbReference type="Pfam" id="PF24883">
    <property type="entry name" value="NPHP3_N"/>
    <property type="match status" value="1"/>
</dbReference>
<dbReference type="SUPFAM" id="SSF48403">
    <property type="entry name" value="Ankyrin repeat"/>
    <property type="match status" value="1"/>
</dbReference>
<evidence type="ECO:0000256" key="1">
    <source>
        <dbReference type="ARBA" id="ARBA00022737"/>
    </source>
</evidence>
<feature type="repeat" description="ANK" evidence="3">
    <location>
        <begin position="698"/>
        <end position="731"/>
    </location>
</feature>
<accession>A0ABR3G6Q1</accession>
<proteinExistence type="predicted"/>
<organism evidence="5 6">
    <name type="scientific">Discina gigas</name>
    <dbReference type="NCBI Taxonomy" id="1032678"/>
    <lineage>
        <taxon>Eukaryota</taxon>
        <taxon>Fungi</taxon>
        <taxon>Dikarya</taxon>
        <taxon>Ascomycota</taxon>
        <taxon>Pezizomycotina</taxon>
        <taxon>Pezizomycetes</taxon>
        <taxon>Pezizales</taxon>
        <taxon>Discinaceae</taxon>
        <taxon>Discina</taxon>
    </lineage>
</organism>
<dbReference type="PROSITE" id="PS50297">
    <property type="entry name" value="ANK_REP_REGION"/>
    <property type="match status" value="6"/>
</dbReference>
<keyword evidence="6" id="KW-1185">Reference proteome</keyword>
<dbReference type="Gene3D" id="1.25.40.20">
    <property type="entry name" value="Ankyrin repeat-containing domain"/>
    <property type="match status" value="3"/>
</dbReference>
<reference evidence="5 6" key="1">
    <citation type="submission" date="2024-02" db="EMBL/GenBank/DDBJ databases">
        <title>Discinaceae phylogenomics.</title>
        <authorList>
            <person name="Dirks A.C."/>
            <person name="James T.Y."/>
        </authorList>
    </citation>
    <scope>NUCLEOTIDE SEQUENCE [LARGE SCALE GENOMIC DNA]</scope>
    <source>
        <strain evidence="5 6">ACD0624</strain>
    </source>
</reference>
<comment type="caution">
    <text evidence="5">The sequence shown here is derived from an EMBL/GenBank/DDBJ whole genome shotgun (WGS) entry which is preliminary data.</text>
</comment>
<feature type="repeat" description="ANK" evidence="3">
    <location>
        <begin position="664"/>
        <end position="697"/>
    </location>
</feature>
<feature type="repeat" description="ANK" evidence="3">
    <location>
        <begin position="871"/>
        <end position="904"/>
    </location>
</feature>
<dbReference type="EMBL" id="JBBBZM010000248">
    <property type="protein sequence ID" value="KAL0631450.1"/>
    <property type="molecule type" value="Genomic_DNA"/>
</dbReference>
<gene>
    <name evidence="5" type="ORF">Q9L58_009682</name>
</gene>
<dbReference type="Proteomes" id="UP001447188">
    <property type="component" value="Unassembled WGS sequence"/>
</dbReference>
<protein>
    <recommendedName>
        <fullName evidence="4">Nephrocystin 3-like N-terminal domain-containing protein</fullName>
    </recommendedName>
</protein>
<feature type="repeat" description="ANK" evidence="3">
    <location>
        <begin position="802"/>
        <end position="835"/>
    </location>
</feature>
<dbReference type="PROSITE" id="PS50088">
    <property type="entry name" value="ANK_REPEAT"/>
    <property type="match status" value="7"/>
</dbReference>
<dbReference type="InterPro" id="IPR027417">
    <property type="entry name" value="P-loop_NTPase"/>
</dbReference>
<evidence type="ECO:0000313" key="6">
    <source>
        <dbReference type="Proteomes" id="UP001447188"/>
    </source>
</evidence>
<dbReference type="PANTHER" id="PTHR24198">
    <property type="entry name" value="ANKYRIN REPEAT AND PROTEIN KINASE DOMAIN-CONTAINING PROTEIN"/>
    <property type="match status" value="1"/>
</dbReference>